<gene>
    <name evidence="3" type="ORF">BECKSD772D_GA0070982_103626</name>
    <name evidence="2" type="ORF">BECKSD772E_GA0070983_103327</name>
    <name evidence="1" type="ORF">BECKSD772F_GA0070984_103527</name>
</gene>
<protein>
    <submittedName>
        <fullName evidence="2">Uncharacterized protein</fullName>
    </submittedName>
</protein>
<dbReference type="EMBL" id="CAADFU010000033">
    <property type="protein sequence ID" value="VFK44123.1"/>
    <property type="molecule type" value="Genomic_DNA"/>
</dbReference>
<accession>A0A450YRG6</accession>
<dbReference type="AlphaFoldDB" id="A0A450YRG6"/>
<dbReference type="EMBL" id="CAADHB010000036">
    <property type="protein sequence ID" value="VFK79124.1"/>
    <property type="molecule type" value="Genomic_DNA"/>
</dbReference>
<evidence type="ECO:0000313" key="1">
    <source>
        <dbReference type="EMBL" id="VFK39286.1"/>
    </source>
</evidence>
<evidence type="ECO:0000313" key="3">
    <source>
        <dbReference type="EMBL" id="VFK79124.1"/>
    </source>
</evidence>
<proteinExistence type="predicted"/>
<reference evidence="2" key="1">
    <citation type="submission" date="2019-02" db="EMBL/GenBank/DDBJ databases">
        <authorList>
            <person name="Gruber-Vodicka R. H."/>
            <person name="Seah K. B. B."/>
        </authorList>
    </citation>
    <scope>NUCLEOTIDE SEQUENCE</scope>
    <source>
        <strain evidence="3">BECK_S127</strain>
        <strain evidence="2">BECK_S1320</strain>
        <strain evidence="1">BECK_S1321</strain>
    </source>
</reference>
<organism evidence="2">
    <name type="scientific">Candidatus Kentrum sp. SD</name>
    <dbReference type="NCBI Taxonomy" id="2126332"/>
    <lineage>
        <taxon>Bacteria</taxon>
        <taxon>Pseudomonadati</taxon>
        <taxon>Pseudomonadota</taxon>
        <taxon>Gammaproteobacteria</taxon>
        <taxon>Candidatus Kentrum</taxon>
    </lineage>
</organism>
<dbReference type="EMBL" id="CAADFR010000035">
    <property type="protein sequence ID" value="VFK39286.1"/>
    <property type="molecule type" value="Genomic_DNA"/>
</dbReference>
<sequence>MENPSSPHPDNEFHERMRGKFSGILRWEQLDALWERVLARPDGWYVYEVGRTPPERVIAPEELPDITAEIDQVLHLEHKHDYCGIVYADDSTHPALIKVYDPGNLGMVCGPGNAPVPPRWVLSRIKPSVLGEETKEIEKDAWWKRILRPTHV</sequence>
<name>A0A450YRG6_9GAMM</name>
<evidence type="ECO:0000313" key="2">
    <source>
        <dbReference type="EMBL" id="VFK44123.1"/>
    </source>
</evidence>